<feature type="signal peptide" evidence="2">
    <location>
        <begin position="1"/>
        <end position="17"/>
    </location>
</feature>
<feature type="domain" description="C-type lectin" evidence="3">
    <location>
        <begin position="188"/>
        <end position="301"/>
    </location>
</feature>
<dbReference type="Gene3D" id="3.10.100.10">
    <property type="entry name" value="Mannose-Binding Protein A, subunit A"/>
    <property type="match status" value="1"/>
</dbReference>
<feature type="chain" id="PRO_5035871062" evidence="2">
    <location>
        <begin position="18"/>
        <end position="306"/>
    </location>
</feature>
<protein>
    <submittedName>
        <fullName evidence="4">C-type lectin domain-containing protein</fullName>
    </submittedName>
</protein>
<proteinExistence type="predicted"/>
<evidence type="ECO:0000259" key="3">
    <source>
        <dbReference type="PROSITE" id="PS50041"/>
    </source>
</evidence>
<dbReference type="InterPro" id="IPR001304">
    <property type="entry name" value="C-type_lectin-like"/>
</dbReference>
<reference evidence="5" key="1">
    <citation type="submission" date="2010-08" db="EMBL/GenBank/DDBJ databases">
        <authorList>
            <consortium name="Caenorhabditis japonica Sequencing Consortium"/>
            <person name="Wilson R.K."/>
        </authorList>
    </citation>
    <scope>NUCLEOTIDE SEQUENCE [LARGE SCALE GENOMIC DNA]</scope>
    <source>
        <strain evidence="5">DF5081</strain>
    </source>
</reference>
<sequence length="306" mass="35511">MLLSLTLFLLYLDPILSFLPTFSPQNKEICGGFGHNWAAEIRCLRDVVNKCSESSLPERKGRSLASSNAPEEVTSRQQSLSKEYGSPYYYPRPYSRTYYRHSVSPIRSEPTTASTCNCDNERFEKLEAKFEKKLYEVKMRAAYDTETGINDLRKKLDNDIKEFQRITTVDVVDIRRQLDYFQAPRIVNGDTEYFLIKREESWYTASEKCLGYGAHLTSVHSRLENGLVTSLIPENQTAWIGVNDIQKENVFRNADSSDVDFFKWGQKQPNNEEHNENCVEVDHAGRWNDKLCIVTRPFVCKKRIER</sequence>
<dbReference type="PROSITE" id="PS50041">
    <property type="entry name" value="C_TYPE_LECTIN_2"/>
    <property type="match status" value="1"/>
</dbReference>
<dbReference type="SUPFAM" id="SSF56436">
    <property type="entry name" value="C-type lectin-like"/>
    <property type="match status" value="1"/>
</dbReference>
<accession>A0A8R1DRF8</accession>
<evidence type="ECO:0000256" key="1">
    <source>
        <dbReference type="SAM" id="MobiDB-lite"/>
    </source>
</evidence>
<organism evidence="4 5">
    <name type="scientific">Caenorhabditis japonica</name>
    <dbReference type="NCBI Taxonomy" id="281687"/>
    <lineage>
        <taxon>Eukaryota</taxon>
        <taxon>Metazoa</taxon>
        <taxon>Ecdysozoa</taxon>
        <taxon>Nematoda</taxon>
        <taxon>Chromadorea</taxon>
        <taxon>Rhabditida</taxon>
        <taxon>Rhabditina</taxon>
        <taxon>Rhabditomorpha</taxon>
        <taxon>Rhabditoidea</taxon>
        <taxon>Rhabditidae</taxon>
        <taxon>Peloderinae</taxon>
        <taxon>Caenorhabditis</taxon>
    </lineage>
</organism>
<dbReference type="InterPro" id="IPR016187">
    <property type="entry name" value="CTDL_fold"/>
</dbReference>
<evidence type="ECO:0000256" key="2">
    <source>
        <dbReference type="SAM" id="SignalP"/>
    </source>
</evidence>
<evidence type="ECO:0000313" key="5">
    <source>
        <dbReference type="Proteomes" id="UP000005237"/>
    </source>
</evidence>
<dbReference type="CDD" id="cd00037">
    <property type="entry name" value="CLECT"/>
    <property type="match status" value="1"/>
</dbReference>
<dbReference type="InterPro" id="IPR016186">
    <property type="entry name" value="C-type_lectin-like/link_sf"/>
</dbReference>
<dbReference type="EnsemblMetazoa" id="CJA10221.1">
    <property type="protein sequence ID" value="CJA10221.1"/>
    <property type="gene ID" value="WBGene00129425"/>
</dbReference>
<dbReference type="Proteomes" id="UP000005237">
    <property type="component" value="Unassembled WGS sequence"/>
</dbReference>
<keyword evidence="5" id="KW-1185">Reference proteome</keyword>
<feature type="compositionally biased region" description="Polar residues" evidence="1">
    <location>
        <begin position="64"/>
        <end position="80"/>
    </location>
</feature>
<reference evidence="4" key="2">
    <citation type="submission" date="2022-06" db="UniProtKB">
        <authorList>
            <consortium name="EnsemblMetazoa"/>
        </authorList>
    </citation>
    <scope>IDENTIFICATION</scope>
    <source>
        <strain evidence="4">DF5081</strain>
    </source>
</reference>
<keyword evidence="2" id="KW-0732">Signal</keyword>
<feature type="region of interest" description="Disordered" evidence="1">
    <location>
        <begin position="58"/>
        <end position="80"/>
    </location>
</feature>
<name>A0A8R1DRF8_CAEJA</name>
<dbReference type="Pfam" id="PF00059">
    <property type="entry name" value="Lectin_C"/>
    <property type="match status" value="1"/>
</dbReference>
<dbReference type="SMART" id="SM00034">
    <property type="entry name" value="CLECT"/>
    <property type="match status" value="1"/>
</dbReference>
<dbReference type="AlphaFoldDB" id="A0A8R1DRF8"/>
<evidence type="ECO:0000313" key="4">
    <source>
        <dbReference type="EnsemblMetazoa" id="CJA10221.1"/>
    </source>
</evidence>
<dbReference type="InterPro" id="IPR050111">
    <property type="entry name" value="C-type_lectin/snaclec_domain"/>
</dbReference>
<dbReference type="PANTHER" id="PTHR22803">
    <property type="entry name" value="MANNOSE, PHOSPHOLIPASE, LECTIN RECEPTOR RELATED"/>
    <property type="match status" value="1"/>
</dbReference>